<organism evidence="2 3">
    <name type="scientific">Aequorivita soesokkakensis</name>
    <dbReference type="NCBI Taxonomy" id="1385699"/>
    <lineage>
        <taxon>Bacteria</taxon>
        <taxon>Pseudomonadati</taxon>
        <taxon>Bacteroidota</taxon>
        <taxon>Flavobacteriia</taxon>
        <taxon>Flavobacteriales</taxon>
        <taxon>Flavobacteriaceae</taxon>
        <taxon>Aequorivita</taxon>
    </lineage>
</organism>
<gene>
    <name evidence="2" type="ORF">A7A78_08135</name>
</gene>
<feature type="chain" id="PRO_5008391967" evidence="1">
    <location>
        <begin position="19"/>
        <end position="152"/>
    </location>
</feature>
<name>A0A1A9LAF4_9FLAO</name>
<dbReference type="OrthoDB" id="9808753at2"/>
<dbReference type="RefSeq" id="WP_068763198.1">
    <property type="nucleotide sequence ID" value="NZ_LXIE01000050.1"/>
</dbReference>
<feature type="signal peptide" evidence="1">
    <location>
        <begin position="1"/>
        <end position="18"/>
    </location>
</feature>
<evidence type="ECO:0000256" key="1">
    <source>
        <dbReference type="SAM" id="SignalP"/>
    </source>
</evidence>
<dbReference type="STRING" id="1385699.A7A78_08135"/>
<proteinExistence type="predicted"/>
<keyword evidence="3" id="KW-1185">Reference proteome</keyword>
<dbReference type="AlphaFoldDB" id="A0A1A9LAF4"/>
<comment type="caution">
    <text evidence="2">The sequence shown here is derived from an EMBL/GenBank/DDBJ whole genome shotgun (WGS) entry which is preliminary data.</text>
</comment>
<accession>A0A1A9LAF4</accession>
<evidence type="ECO:0000313" key="3">
    <source>
        <dbReference type="Proteomes" id="UP000077552"/>
    </source>
</evidence>
<keyword evidence="1" id="KW-0732">Signal</keyword>
<reference evidence="2 3" key="1">
    <citation type="submission" date="2016-05" db="EMBL/GenBank/DDBJ databases">
        <title>Genome sequencing of Vitellibacter soesokkakensis RSSK-12.</title>
        <authorList>
            <person name="Thevarajoo S."/>
            <person name="Selvaratnam C."/>
            <person name="Goh K.M."/>
            <person name="Chan K.-G."/>
            <person name="Chong C.S."/>
        </authorList>
    </citation>
    <scope>NUCLEOTIDE SEQUENCE [LARGE SCALE GENOMIC DNA]</scope>
    <source>
        <strain evidence="2 3">RSSK-12</strain>
    </source>
</reference>
<protein>
    <submittedName>
        <fullName evidence="2">Uncharacterized protein</fullName>
    </submittedName>
</protein>
<dbReference type="EMBL" id="LXIE01000050">
    <property type="protein sequence ID" value="OAD90173.1"/>
    <property type="molecule type" value="Genomic_DNA"/>
</dbReference>
<dbReference type="Proteomes" id="UP000077552">
    <property type="component" value="Unassembled WGS sequence"/>
</dbReference>
<evidence type="ECO:0000313" key="2">
    <source>
        <dbReference type="EMBL" id="OAD90173.1"/>
    </source>
</evidence>
<sequence>MNRLLIFAIILFSLSATAQRNPFANLTEKNGKIGIGTTSPDELLTVKGKIHTQEVLVDLDGAVAPDYVFESHFNGFSEMMPEYRLISLEELESFLKENNHLPNVPSAATMQKEGISLKEMNLILLQKIEELTLYTLQQQKEIDALKEKISEK</sequence>